<sequence length="438" mass="48149">MKLLAVTLLALLRAVVSVTIDLADGDVPIGVLSADMKDDSSVGQVSNMHVPISPNSVQGSFKVPLYLKNGLDPESRRKDRLERSRKMKSLADSSLSNIAPLTNVRDYYYYGYIGVGNPPQKFSVIFDTGSSNIWVPGEACRSSACVAHRRFDKSRSVTFAPVNQKIEIQYGTGFIAGDVGIDTVQVSSAVILRNQSFALTSLEDKTFDLPRSQFDGLFGLGFTGGAEGGVQAPVDTMLQENILQEPLFGIKLYSSNNKGNGEITFGAYDKSYSDKLTWIDVYGNYFWATTMEGIFYGDEPRNYLYGADKVNNLTGSLTPQEKARASRKALLDTGSSLIYGDPFTLAAMSARIGADLQSGEISCSALASLKPFHFMLGGKPFSMLPNEYIYHDEASGVCEVQWMPVNEYLWVMGIPFLQAHYSVYNIKDHKMGLARMHH</sequence>
<evidence type="ECO:0000256" key="10">
    <source>
        <dbReference type="SAM" id="SignalP"/>
    </source>
</evidence>
<dbReference type="GO" id="GO:0006508">
    <property type="term" value="P:proteolysis"/>
    <property type="evidence" value="ECO:0007669"/>
    <property type="project" value="UniProtKB-KW"/>
</dbReference>
<feature type="disulfide bond" evidence="8">
    <location>
        <begin position="363"/>
        <end position="398"/>
    </location>
</feature>
<dbReference type="EMBL" id="JANBQF010000439">
    <property type="protein sequence ID" value="KAJ2001148.1"/>
    <property type="molecule type" value="Genomic_DNA"/>
</dbReference>
<dbReference type="PROSITE" id="PS00141">
    <property type="entry name" value="ASP_PROTEASE"/>
    <property type="match status" value="2"/>
</dbReference>
<evidence type="ECO:0000256" key="6">
    <source>
        <dbReference type="ARBA" id="ARBA00023157"/>
    </source>
</evidence>
<comment type="similarity">
    <text evidence="1 9">Belongs to the peptidase A1 family.</text>
</comment>
<evidence type="ECO:0000313" key="12">
    <source>
        <dbReference type="EMBL" id="KAJ2001148.1"/>
    </source>
</evidence>
<dbReference type="InterPro" id="IPR001969">
    <property type="entry name" value="Aspartic_peptidase_AS"/>
</dbReference>
<dbReference type="InterPro" id="IPR033121">
    <property type="entry name" value="PEPTIDASE_A1"/>
</dbReference>
<evidence type="ECO:0000256" key="2">
    <source>
        <dbReference type="ARBA" id="ARBA00022670"/>
    </source>
</evidence>
<protein>
    <recommendedName>
        <fullName evidence="11">Peptidase A1 domain-containing protein</fullName>
    </recommendedName>
</protein>
<feature type="active site" evidence="7">
    <location>
        <position position="127"/>
    </location>
</feature>
<dbReference type="PRINTS" id="PR00792">
    <property type="entry name" value="PEPSIN"/>
</dbReference>
<dbReference type="PANTHER" id="PTHR47966">
    <property type="entry name" value="BETA-SITE APP-CLEAVING ENZYME, ISOFORM A-RELATED"/>
    <property type="match status" value="1"/>
</dbReference>
<feature type="disulfide bond" evidence="8">
    <location>
        <begin position="140"/>
        <end position="145"/>
    </location>
</feature>
<keyword evidence="4 9" id="KW-0378">Hydrolase</keyword>
<evidence type="ECO:0000256" key="1">
    <source>
        <dbReference type="ARBA" id="ARBA00007447"/>
    </source>
</evidence>
<keyword evidence="10" id="KW-0732">Signal</keyword>
<keyword evidence="6 8" id="KW-1015">Disulfide bond</keyword>
<organism evidence="12 13">
    <name type="scientific">Coemansia thaxteri</name>
    <dbReference type="NCBI Taxonomy" id="2663907"/>
    <lineage>
        <taxon>Eukaryota</taxon>
        <taxon>Fungi</taxon>
        <taxon>Fungi incertae sedis</taxon>
        <taxon>Zoopagomycota</taxon>
        <taxon>Kickxellomycotina</taxon>
        <taxon>Kickxellomycetes</taxon>
        <taxon>Kickxellales</taxon>
        <taxon>Kickxellaceae</taxon>
        <taxon>Coemansia</taxon>
    </lineage>
</organism>
<dbReference type="GO" id="GO:0004190">
    <property type="term" value="F:aspartic-type endopeptidase activity"/>
    <property type="evidence" value="ECO:0007669"/>
    <property type="project" value="UniProtKB-KW"/>
</dbReference>
<dbReference type="AlphaFoldDB" id="A0A9W8BGI6"/>
<evidence type="ECO:0000313" key="13">
    <source>
        <dbReference type="Proteomes" id="UP001150907"/>
    </source>
</evidence>
<dbReference type="OrthoDB" id="15189at2759"/>
<keyword evidence="13" id="KW-1185">Reference proteome</keyword>
<dbReference type="Gene3D" id="2.40.70.10">
    <property type="entry name" value="Acid Proteases"/>
    <property type="match status" value="2"/>
</dbReference>
<proteinExistence type="inferred from homology"/>
<keyword evidence="3 9" id="KW-0064">Aspartyl protease</keyword>
<comment type="caution">
    <text evidence="12">The sequence shown here is derived from an EMBL/GenBank/DDBJ whole genome shotgun (WGS) entry which is preliminary data.</text>
</comment>
<dbReference type="Proteomes" id="UP001150907">
    <property type="component" value="Unassembled WGS sequence"/>
</dbReference>
<name>A0A9W8BGI6_9FUNG</name>
<evidence type="ECO:0000256" key="8">
    <source>
        <dbReference type="PIRSR" id="PIRSR601461-2"/>
    </source>
</evidence>
<evidence type="ECO:0000259" key="11">
    <source>
        <dbReference type="PROSITE" id="PS51767"/>
    </source>
</evidence>
<evidence type="ECO:0000256" key="3">
    <source>
        <dbReference type="ARBA" id="ARBA00022750"/>
    </source>
</evidence>
<dbReference type="Pfam" id="PF00026">
    <property type="entry name" value="Asp"/>
    <property type="match status" value="1"/>
</dbReference>
<evidence type="ECO:0000256" key="5">
    <source>
        <dbReference type="ARBA" id="ARBA00023145"/>
    </source>
</evidence>
<accession>A0A9W8BGI6</accession>
<gene>
    <name evidence="12" type="ORF">H4R26_004280</name>
</gene>
<dbReference type="InterPro" id="IPR021109">
    <property type="entry name" value="Peptidase_aspartic_dom_sf"/>
</dbReference>
<feature type="domain" description="Peptidase A1" evidence="11">
    <location>
        <begin position="109"/>
        <end position="434"/>
    </location>
</feature>
<feature type="active site" evidence="7">
    <location>
        <position position="332"/>
    </location>
</feature>
<evidence type="ECO:0000256" key="7">
    <source>
        <dbReference type="PIRSR" id="PIRSR601461-1"/>
    </source>
</evidence>
<evidence type="ECO:0000256" key="9">
    <source>
        <dbReference type="RuleBase" id="RU000454"/>
    </source>
</evidence>
<feature type="chain" id="PRO_5040803104" description="Peptidase A1 domain-containing protein" evidence="10">
    <location>
        <begin position="18"/>
        <end position="438"/>
    </location>
</feature>
<dbReference type="InterPro" id="IPR001461">
    <property type="entry name" value="Aspartic_peptidase_A1"/>
</dbReference>
<reference evidence="12" key="1">
    <citation type="submission" date="2022-07" db="EMBL/GenBank/DDBJ databases">
        <title>Phylogenomic reconstructions and comparative analyses of Kickxellomycotina fungi.</title>
        <authorList>
            <person name="Reynolds N.K."/>
            <person name="Stajich J.E."/>
            <person name="Barry K."/>
            <person name="Grigoriev I.V."/>
            <person name="Crous P."/>
            <person name="Smith M.E."/>
        </authorList>
    </citation>
    <scope>NUCLEOTIDE SEQUENCE</scope>
    <source>
        <strain evidence="12">IMI 214461</strain>
    </source>
</reference>
<evidence type="ECO:0000256" key="4">
    <source>
        <dbReference type="ARBA" id="ARBA00022801"/>
    </source>
</evidence>
<keyword evidence="2 9" id="KW-0645">Protease</keyword>
<dbReference type="PROSITE" id="PS51767">
    <property type="entry name" value="PEPTIDASE_A1"/>
    <property type="match status" value="1"/>
</dbReference>
<keyword evidence="5" id="KW-0865">Zymogen</keyword>
<dbReference type="FunFam" id="2.40.70.10:FF:000008">
    <property type="entry name" value="Cathepsin D"/>
    <property type="match status" value="1"/>
</dbReference>
<dbReference type="SUPFAM" id="SSF50630">
    <property type="entry name" value="Acid proteases"/>
    <property type="match status" value="1"/>
</dbReference>
<feature type="signal peptide" evidence="10">
    <location>
        <begin position="1"/>
        <end position="17"/>
    </location>
</feature>